<reference evidence="1 2" key="1">
    <citation type="submission" date="2022-12" db="EMBL/GenBank/DDBJ databases">
        <title>Chromosome-level genome of Tegillarca granosa.</title>
        <authorList>
            <person name="Kim J."/>
        </authorList>
    </citation>
    <scope>NUCLEOTIDE SEQUENCE [LARGE SCALE GENOMIC DNA]</scope>
    <source>
        <strain evidence="1">Teg-2019</strain>
        <tissue evidence="1">Adductor muscle</tissue>
    </source>
</reference>
<keyword evidence="2" id="KW-1185">Reference proteome</keyword>
<evidence type="ECO:0000313" key="1">
    <source>
        <dbReference type="EMBL" id="KAJ8311151.1"/>
    </source>
</evidence>
<organism evidence="1 2">
    <name type="scientific">Tegillarca granosa</name>
    <name type="common">Malaysian cockle</name>
    <name type="synonym">Anadara granosa</name>
    <dbReference type="NCBI Taxonomy" id="220873"/>
    <lineage>
        <taxon>Eukaryota</taxon>
        <taxon>Metazoa</taxon>
        <taxon>Spiralia</taxon>
        <taxon>Lophotrochozoa</taxon>
        <taxon>Mollusca</taxon>
        <taxon>Bivalvia</taxon>
        <taxon>Autobranchia</taxon>
        <taxon>Pteriomorphia</taxon>
        <taxon>Arcoida</taxon>
        <taxon>Arcoidea</taxon>
        <taxon>Arcidae</taxon>
        <taxon>Tegillarca</taxon>
    </lineage>
</organism>
<dbReference type="Proteomes" id="UP001217089">
    <property type="component" value="Unassembled WGS sequence"/>
</dbReference>
<name>A0ABQ9F177_TEGGR</name>
<evidence type="ECO:0000313" key="2">
    <source>
        <dbReference type="Proteomes" id="UP001217089"/>
    </source>
</evidence>
<proteinExistence type="predicted"/>
<comment type="caution">
    <text evidence="1">The sequence shown here is derived from an EMBL/GenBank/DDBJ whole genome shotgun (WGS) entry which is preliminary data.</text>
</comment>
<protein>
    <recommendedName>
        <fullName evidence="3">MULE transposase domain-containing protein</fullName>
    </recommendedName>
</protein>
<evidence type="ECO:0008006" key="3">
    <source>
        <dbReference type="Google" id="ProtNLM"/>
    </source>
</evidence>
<sequence length="124" mass="14675">MWNFILHHCQERNLILQPEEIHVDFEQSMLNILRDVFPSARIMACRFHLAHNCWRKIQSLGLSSEYKDKTCDTAKWLSQFFGICFLPPEEIEDCFVEDIVASAPKDNRCEKFADYVLENYVTLE</sequence>
<gene>
    <name evidence="1" type="ORF">KUTeg_011290</name>
</gene>
<dbReference type="EMBL" id="JARBDR010000556">
    <property type="protein sequence ID" value="KAJ8311151.1"/>
    <property type="molecule type" value="Genomic_DNA"/>
</dbReference>
<accession>A0ABQ9F177</accession>